<keyword evidence="3 6" id="KW-0547">Nucleotide-binding</keyword>
<feature type="binding site" evidence="6">
    <location>
        <position position="90"/>
    </location>
    <ligand>
        <name>ATP</name>
        <dbReference type="ChEBI" id="CHEBI:30616"/>
    </ligand>
</feature>
<dbReference type="PANTHER" id="PTHR30218">
    <property type="entry name" value="POLYPHOSPHATE KINASE"/>
    <property type="match status" value="1"/>
</dbReference>
<evidence type="ECO:0000256" key="2">
    <source>
        <dbReference type="ARBA" id="ARBA00022679"/>
    </source>
</evidence>
<feature type="domain" description="Polyphosphate kinase C-terminal" evidence="11">
    <location>
        <begin position="549"/>
        <end position="720"/>
    </location>
</feature>
<comment type="PTM">
    <text evidence="6 7">An intermediate of this reaction is the autophosphorylated ppk in which a phosphate is covalently linked to a histidine residue through a N-P bond.</text>
</comment>
<dbReference type="Pfam" id="PF13090">
    <property type="entry name" value="PP_kinase_C"/>
    <property type="match status" value="1"/>
</dbReference>
<dbReference type="Pfam" id="PF17941">
    <property type="entry name" value="PP_kinase_C_1"/>
    <property type="match status" value="1"/>
</dbReference>
<evidence type="ECO:0000256" key="1">
    <source>
        <dbReference type="ARBA" id="ARBA00022553"/>
    </source>
</evidence>
<dbReference type="Pfam" id="PF13089">
    <property type="entry name" value="PP_kinase_N"/>
    <property type="match status" value="1"/>
</dbReference>
<comment type="caution">
    <text evidence="13">The sequence shown here is derived from an EMBL/GenBank/DDBJ whole genome shotgun (WGS) entry which is preliminary data.</text>
</comment>
<evidence type="ECO:0000313" key="13">
    <source>
        <dbReference type="EMBL" id="MCR9036853.1"/>
    </source>
</evidence>
<keyword evidence="6" id="KW-0460">Magnesium</keyword>
<comment type="similarity">
    <text evidence="6 7">Belongs to the polyphosphate kinase 1 (PPK1) family.</text>
</comment>
<dbReference type="InterPro" id="IPR041108">
    <property type="entry name" value="PP_kinase_C_1"/>
</dbReference>
<keyword evidence="1 6" id="KW-0597">Phosphoprotein</keyword>
<protein>
    <recommendedName>
        <fullName evidence="6 7">Polyphosphate kinase</fullName>
        <ecNumber evidence="6 7">2.7.4.1</ecNumber>
    </recommendedName>
    <alternativeName>
        <fullName evidence="6">ATP-polyphosphate phosphotransferase</fullName>
    </alternativeName>
    <alternativeName>
        <fullName evidence="6">Polyphosphoric acid kinase</fullName>
    </alternativeName>
</protein>
<feature type="binding site" evidence="6">
    <location>
        <position position="514"/>
    </location>
    <ligand>
        <name>ATP</name>
        <dbReference type="ChEBI" id="CHEBI:30616"/>
    </ligand>
</feature>
<dbReference type="Gene3D" id="3.30.870.10">
    <property type="entry name" value="Endonuclease Chain A"/>
    <property type="match status" value="2"/>
</dbReference>
<evidence type="ECO:0000259" key="9">
    <source>
        <dbReference type="Pfam" id="PF02503"/>
    </source>
</evidence>
<dbReference type="SUPFAM" id="SSF140356">
    <property type="entry name" value="PPK N-terminal domain-like"/>
    <property type="match status" value="1"/>
</dbReference>
<feature type="domain" description="Polyphosphate kinase C-terminal" evidence="12">
    <location>
        <begin position="381"/>
        <end position="538"/>
    </location>
</feature>
<accession>A0ABT1Z9F9</accession>
<dbReference type="InterPro" id="IPR024953">
    <property type="entry name" value="PP_kinase_middle"/>
</dbReference>
<dbReference type="EC" id="2.7.4.1" evidence="6 7"/>
<feature type="binding site" evidence="6">
    <location>
        <position position="451"/>
    </location>
    <ligand>
        <name>Mg(2+)</name>
        <dbReference type="ChEBI" id="CHEBI:18420"/>
    </ligand>
</feature>
<keyword evidence="6" id="KW-0479">Metal-binding</keyword>
<keyword evidence="14" id="KW-1185">Reference proteome</keyword>
<feature type="binding site" evidence="6">
    <location>
        <position position="638"/>
    </location>
    <ligand>
        <name>ATP</name>
        <dbReference type="ChEBI" id="CHEBI:30616"/>
    </ligand>
</feature>
<dbReference type="InterPro" id="IPR025200">
    <property type="entry name" value="PPK_C_dom2"/>
</dbReference>
<name>A0ABT1Z9F9_9ACTN</name>
<evidence type="ECO:0000256" key="8">
    <source>
        <dbReference type="SAM" id="MobiDB-lite"/>
    </source>
</evidence>
<dbReference type="InterPro" id="IPR036832">
    <property type="entry name" value="PPK_N_dom_sf"/>
</dbReference>
<evidence type="ECO:0000259" key="11">
    <source>
        <dbReference type="Pfam" id="PF13090"/>
    </source>
</evidence>
<comment type="catalytic activity">
    <reaction evidence="6 7">
        <text>[phosphate](n) + ATP = [phosphate](n+1) + ADP</text>
        <dbReference type="Rhea" id="RHEA:19573"/>
        <dbReference type="Rhea" id="RHEA-COMP:9859"/>
        <dbReference type="Rhea" id="RHEA-COMP:14280"/>
        <dbReference type="ChEBI" id="CHEBI:16838"/>
        <dbReference type="ChEBI" id="CHEBI:30616"/>
        <dbReference type="ChEBI" id="CHEBI:456216"/>
        <dbReference type="EC" id="2.7.4.1"/>
    </reaction>
</comment>
<feature type="active site" description="Phosphohistidine intermediate" evidence="6">
    <location>
        <position position="481"/>
    </location>
</feature>
<feature type="region of interest" description="Disordered" evidence="8">
    <location>
        <begin position="1"/>
        <end position="47"/>
    </location>
</feature>
<dbReference type="InterPro" id="IPR036830">
    <property type="entry name" value="PP_kinase_middle_dom_sf"/>
</dbReference>
<reference evidence="13 14" key="1">
    <citation type="submission" date="2022-08" db="EMBL/GenBank/DDBJ databases">
        <title>Tractidigestivibacter montrealensis type strain KD21.</title>
        <authorList>
            <person name="Diop K."/>
            <person name="Richard C."/>
            <person name="Routy B."/>
        </authorList>
    </citation>
    <scope>NUCLEOTIDE SEQUENCE [LARGE SCALE GENOMIC DNA]</scope>
    <source>
        <strain evidence="13 14">KD21</strain>
    </source>
</reference>
<evidence type="ECO:0000313" key="14">
    <source>
        <dbReference type="Proteomes" id="UP001204320"/>
    </source>
</evidence>
<dbReference type="Pfam" id="PF02503">
    <property type="entry name" value="PP_kinase"/>
    <property type="match status" value="1"/>
</dbReference>
<sequence length="905" mass="100396">MSEQQMTPSKSAESLKEKTRGNALEKAAEEFADDATEKDETGGRRKRDFSYTQNRELSWLRFDSRVLDEAFDETVPLFERLKFCAIFGSNLDEWFMIRIGGLSDLASLKNQPRDNKSNRTPAEQLDDIFAALPADVARHQEALALVEGELASHGLARVTPDAYTPEDRTALSKYFDARLAPIISPMVVDPRHPFPNLRNGRLFVACTLNGPDETGVLGIIEVPASESRVVALPSGARTFRYTLIEDVMRTFLDRSFGEYIPKKSAVLRVTRNADIDPDGEGVEEEEDYRQHMKKILKLRQRLQPVRLEVSGELGRKWEALVAQELGLEERRVFHVSMPLDLGYVYGLEAKIPDWAHAEVVFPPFEPQPSPMVNAKLPMRGQVEDHDVLLTYPYESMSPLLRLVREASSDDQCISIKITLYRVAKSSHLCESLIAAAEAGKDVTVLMELRARFDEENNIAWAERLEDAGCTVIYGSEGFKCHSKICQITYHDNAGISRITCLGTGNFNEKTAKLYSDFMLMTANPTIGTDGNTFFRNLSLGNLRGSYQLLGVAPASLKPLVMRGLDREIERARANQPAQVFLKMNSLTDRDVIDKIAEACEAGVRVLMIVRGICCIRANVPGKTDGLVVRQIVGRFLEHARVYAFGAESDTIYLSSADMMTRNTERRVEIAYPVLDPSCRALVTTFVNLQLADNVKARRLTAKGTWEKVPREKDEPPINSQEVLLALARVRAHTKRSEAIALTPFSRIEKIPHGLAQALSSLPATGGYDHPHAAEKLVASIDPTSDATVRITEREERREEEEKREELHAAQVAERVLTAAEDAEVEEEVHAGEEPVAADAAKPQEAAEPALVAKAENKPSPEPAPAPTPAATSPAPAKRKRSRIATAFSLIGRGFGVLFGGPMDED</sequence>
<evidence type="ECO:0000256" key="4">
    <source>
        <dbReference type="ARBA" id="ARBA00022777"/>
    </source>
</evidence>
<keyword evidence="5 6" id="KW-0067">ATP-binding</keyword>
<dbReference type="RefSeq" id="WP_258499315.1">
    <property type="nucleotide sequence ID" value="NZ_JANSKA010000005.1"/>
</dbReference>
<feature type="compositionally biased region" description="Basic and acidic residues" evidence="8">
    <location>
        <begin position="790"/>
        <end position="807"/>
    </location>
</feature>
<keyword evidence="4 6" id="KW-0418">Kinase</keyword>
<feature type="region of interest" description="Disordered" evidence="8">
    <location>
        <begin position="783"/>
        <end position="880"/>
    </location>
</feature>
<feature type="domain" description="Polyphosphate kinase middle" evidence="9">
    <location>
        <begin position="167"/>
        <end position="345"/>
    </location>
</feature>
<gene>
    <name evidence="13" type="primary">ppk1</name>
    <name evidence="6" type="synonym">ppk</name>
    <name evidence="13" type="ORF">NVS32_07835</name>
</gene>
<dbReference type="Gene3D" id="1.20.58.310">
    <property type="entry name" value="Polyphosphate kinase N-terminal domain"/>
    <property type="match status" value="1"/>
</dbReference>
<proteinExistence type="inferred from homology"/>
<feature type="domain" description="Polyphosphate kinase N-terminal" evidence="10">
    <location>
        <begin position="53"/>
        <end position="155"/>
    </location>
</feature>
<evidence type="ECO:0000256" key="5">
    <source>
        <dbReference type="ARBA" id="ARBA00022840"/>
    </source>
</evidence>
<keyword evidence="2 6" id="KW-0808">Transferase</keyword>
<evidence type="ECO:0000259" key="10">
    <source>
        <dbReference type="Pfam" id="PF13089"/>
    </source>
</evidence>
<evidence type="ECO:0000256" key="6">
    <source>
        <dbReference type="HAMAP-Rule" id="MF_00347"/>
    </source>
</evidence>
<feature type="binding site" evidence="6">
    <location>
        <position position="610"/>
    </location>
    <ligand>
        <name>ATP</name>
        <dbReference type="ChEBI" id="CHEBI:30616"/>
    </ligand>
</feature>
<comment type="function">
    <text evidence="6 7">Catalyzes the reversible transfer of the terminal phosphate of ATP to form a long-chain polyphosphate (polyP).</text>
</comment>
<dbReference type="InterPro" id="IPR025198">
    <property type="entry name" value="PPK_N_dom"/>
</dbReference>
<evidence type="ECO:0000259" key="12">
    <source>
        <dbReference type="Pfam" id="PF17941"/>
    </source>
</evidence>
<comment type="cofactor">
    <cofactor evidence="6">
        <name>Mg(2+)</name>
        <dbReference type="ChEBI" id="CHEBI:18420"/>
    </cofactor>
</comment>
<feature type="compositionally biased region" description="Polar residues" evidence="8">
    <location>
        <begin position="1"/>
        <end position="12"/>
    </location>
</feature>
<organism evidence="13 14">
    <name type="scientific">Tractidigestivibacter montrealensis</name>
    <dbReference type="NCBI Taxonomy" id="2972466"/>
    <lineage>
        <taxon>Bacteria</taxon>
        <taxon>Bacillati</taxon>
        <taxon>Actinomycetota</taxon>
        <taxon>Coriobacteriia</taxon>
        <taxon>Coriobacteriales</taxon>
        <taxon>Atopobiaceae</taxon>
        <taxon>Tractidigestivibacter</taxon>
    </lineage>
</organism>
<dbReference type="Proteomes" id="UP001204320">
    <property type="component" value="Unassembled WGS sequence"/>
</dbReference>
<dbReference type="InterPro" id="IPR003414">
    <property type="entry name" value="PP_kinase"/>
</dbReference>
<dbReference type="PANTHER" id="PTHR30218:SF0">
    <property type="entry name" value="POLYPHOSPHATE KINASE"/>
    <property type="match status" value="1"/>
</dbReference>
<dbReference type="NCBIfam" id="TIGR03705">
    <property type="entry name" value="poly_P_kin"/>
    <property type="match status" value="1"/>
</dbReference>
<evidence type="ECO:0000256" key="3">
    <source>
        <dbReference type="ARBA" id="ARBA00022741"/>
    </source>
</evidence>
<dbReference type="EMBL" id="JANSKA010000005">
    <property type="protein sequence ID" value="MCR9036853.1"/>
    <property type="molecule type" value="Genomic_DNA"/>
</dbReference>
<dbReference type="GO" id="GO:0008976">
    <property type="term" value="F:polyphosphate kinase activity"/>
    <property type="evidence" value="ECO:0007669"/>
    <property type="project" value="UniProtKB-EC"/>
</dbReference>
<feature type="binding site" evidence="6">
    <location>
        <position position="421"/>
    </location>
    <ligand>
        <name>Mg(2+)</name>
        <dbReference type="ChEBI" id="CHEBI:18420"/>
    </ligand>
</feature>
<dbReference type="SUPFAM" id="SSF56024">
    <property type="entry name" value="Phospholipase D/nuclease"/>
    <property type="match status" value="2"/>
</dbReference>
<feature type="compositionally biased region" description="Low complexity" evidence="8">
    <location>
        <begin position="833"/>
        <end position="853"/>
    </location>
</feature>
<dbReference type="SUPFAM" id="SSF143724">
    <property type="entry name" value="PHP14-like"/>
    <property type="match status" value="1"/>
</dbReference>
<evidence type="ECO:0000256" key="7">
    <source>
        <dbReference type="RuleBase" id="RU003800"/>
    </source>
</evidence>
<dbReference type="HAMAP" id="MF_00347">
    <property type="entry name" value="Polyphosphate_kinase"/>
    <property type="match status" value="1"/>
</dbReference>
<dbReference type="Gene3D" id="3.30.1840.10">
    <property type="entry name" value="Polyphosphate kinase middle domain"/>
    <property type="match status" value="1"/>
</dbReference>